<evidence type="ECO:0000256" key="3">
    <source>
        <dbReference type="SAM" id="SignalP"/>
    </source>
</evidence>
<keyword evidence="2" id="KW-0812">Transmembrane</keyword>
<comment type="caution">
    <text evidence="4">The sequence shown here is derived from an EMBL/GenBank/DDBJ whole genome shotgun (WGS) entry which is preliminary data.</text>
</comment>
<evidence type="ECO:0000313" key="4">
    <source>
        <dbReference type="EMBL" id="KAK3330571.1"/>
    </source>
</evidence>
<proteinExistence type="predicted"/>
<reference evidence="4" key="1">
    <citation type="journal article" date="2023" name="Mol. Phylogenet. Evol.">
        <title>Genome-scale phylogeny and comparative genomics of the fungal order Sordariales.</title>
        <authorList>
            <person name="Hensen N."/>
            <person name="Bonometti L."/>
            <person name="Westerberg I."/>
            <person name="Brannstrom I.O."/>
            <person name="Guillou S."/>
            <person name="Cros-Aarteil S."/>
            <person name="Calhoun S."/>
            <person name="Haridas S."/>
            <person name="Kuo A."/>
            <person name="Mondo S."/>
            <person name="Pangilinan J."/>
            <person name="Riley R."/>
            <person name="LaButti K."/>
            <person name="Andreopoulos B."/>
            <person name="Lipzen A."/>
            <person name="Chen C."/>
            <person name="Yan M."/>
            <person name="Daum C."/>
            <person name="Ng V."/>
            <person name="Clum A."/>
            <person name="Steindorff A."/>
            <person name="Ohm R.A."/>
            <person name="Martin F."/>
            <person name="Silar P."/>
            <person name="Natvig D.O."/>
            <person name="Lalanne C."/>
            <person name="Gautier V."/>
            <person name="Ament-Velasquez S.L."/>
            <person name="Kruys A."/>
            <person name="Hutchinson M.I."/>
            <person name="Powell A.J."/>
            <person name="Barry K."/>
            <person name="Miller A.N."/>
            <person name="Grigoriev I.V."/>
            <person name="Debuchy R."/>
            <person name="Gladieux P."/>
            <person name="Hiltunen Thoren M."/>
            <person name="Johannesson H."/>
        </authorList>
    </citation>
    <scope>NUCLEOTIDE SEQUENCE</scope>
    <source>
        <strain evidence="4">CBS 118394</strain>
    </source>
</reference>
<name>A0AAE0MFE4_9PEZI</name>
<dbReference type="EMBL" id="JAUEDM010000001">
    <property type="protein sequence ID" value="KAK3330571.1"/>
    <property type="molecule type" value="Genomic_DNA"/>
</dbReference>
<gene>
    <name evidence="4" type="ORF">B0H66DRAFT_527919</name>
</gene>
<accession>A0AAE0MFE4</accession>
<dbReference type="SUPFAM" id="SSF89372">
    <property type="entry name" value="Fucose-specific lectin"/>
    <property type="match status" value="1"/>
</dbReference>
<reference evidence="4" key="2">
    <citation type="submission" date="2023-06" db="EMBL/GenBank/DDBJ databases">
        <authorList>
            <consortium name="Lawrence Berkeley National Laboratory"/>
            <person name="Haridas S."/>
            <person name="Hensen N."/>
            <person name="Bonometti L."/>
            <person name="Westerberg I."/>
            <person name="Brannstrom I.O."/>
            <person name="Guillou S."/>
            <person name="Cros-Aarteil S."/>
            <person name="Calhoun S."/>
            <person name="Kuo A."/>
            <person name="Mondo S."/>
            <person name="Pangilinan J."/>
            <person name="Riley R."/>
            <person name="Labutti K."/>
            <person name="Andreopoulos B."/>
            <person name="Lipzen A."/>
            <person name="Chen C."/>
            <person name="Yanf M."/>
            <person name="Daum C."/>
            <person name="Ng V."/>
            <person name="Clum A."/>
            <person name="Steindorff A."/>
            <person name="Ohm R."/>
            <person name="Martin F."/>
            <person name="Silar P."/>
            <person name="Natvig D."/>
            <person name="Lalanne C."/>
            <person name="Gautier V."/>
            <person name="Ament-Velasquez S.L."/>
            <person name="Kruys A."/>
            <person name="Hutchinson M.I."/>
            <person name="Powell A.J."/>
            <person name="Barry K."/>
            <person name="Miller A.N."/>
            <person name="Grigoriev I.V."/>
            <person name="Debuchy R."/>
            <person name="Gladieux P."/>
            <person name="Thoren M.H."/>
            <person name="Johannesson H."/>
        </authorList>
    </citation>
    <scope>NUCLEOTIDE SEQUENCE</scope>
    <source>
        <strain evidence="4">CBS 118394</strain>
    </source>
</reference>
<evidence type="ECO:0000256" key="1">
    <source>
        <dbReference type="SAM" id="MobiDB-lite"/>
    </source>
</evidence>
<keyword evidence="2" id="KW-0472">Membrane</keyword>
<feature type="chain" id="PRO_5042182382" evidence="3">
    <location>
        <begin position="28"/>
        <end position="521"/>
    </location>
</feature>
<feature type="region of interest" description="Disordered" evidence="1">
    <location>
        <begin position="427"/>
        <end position="472"/>
    </location>
</feature>
<organism evidence="4 5">
    <name type="scientific">Apodospora peruviana</name>
    <dbReference type="NCBI Taxonomy" id="516989"/>
    <lineage>
        <taxon>Eukaryota</taxon>
        <taxon>Fungi</taxon>
        <taxon>Dikarya</taxon>
        <taxon>Ascomycota</taxon>
        <taxon>Pezizomycotina</taxon>
        <taxon>Sordariomycetes</taxon>
        <taxon>Sordariomycetidae</taxon>
        <taxon>Sordariales</taxon>
        <taxon>Lasiosphaeriaceae</taxon>
        <taxon>Apodospora</taxon>
    </lineage>
</organism>
<dbReference type="Proteomes" id="UP001283341">
    <property type="component" value="Unassembled WGS sequence"/>
</dbReference>
<protein>
    <submittedName>
        <fullName evidence="4">Uncharacterized protein</fullName>
    </submittedName>
</protein>
<evidence type="ECO:0000313" key="5">
    <source>
        <dbReference type="Proteomes" id="UP001283341"/>
    </source>
</evidence>
<sequence>MSVVIMRSPTSHASLSTLLLLATAVTASKATIAAWWTGIGPQVMFQNETTGAFHYTACSSKNGPQYDPASNNTLDLDYKPRMSTPLAGAGYLTKQNTFVVLTDMSTASASIYYLDEFNNIINGVFNCNMTTGVFTRQGNWIISNVAPSVSPNSGLAALMLGPTAGYRIYFHDDDMAVNELKYTVDDGWSYTGIISPDAQLSSAIHAAFTGTNNITVVTARDDQNMEVTRFHSDSTWHITTLPHPLEGEVATNGTNPSVIAINATAQSNFTLAEWTGRPGAVGISIDSKHTRALWYIGNDSRLYSVSSSDSAWRPEPKQSPTLWPLADSPNANLAVTSDYLNSNVRIYYMVKGQLAEIKFDTGVWKDWSVLPLPNITTLPPSDDSSITGLSQAAKLGLGVGIALGIIAIGALGAALFLLRRKKGVAPADKTISGSSTPTHSPSTNYSSTAPSSGSAGYDHYMSEKGSRYPTANTAGLHQLDSVNHPTEMLASEPVYELPEQSYSHELMADEHIRQQGPPPAV</sequence>
<keyword evidence="3" id="KW-0732">Signal</keyword>
<feature type="transmembrane region" description="Helical" evidence="2">
    <location>
        <begin position="395"/>
        <end position="418"/>
    </location>
</feature>
<feature type="compositionally biased region" description="Low complexity" evidence="1">
    <location>
        <begin position="430"/>
        <end position="448"/>
    </location>
</feature>
<dbReference type="AlphaFoldDB" id="A0AAE0MFE4"/>
<keyword evidence="2" id="KW-1133">Transmembrane helix</keyword>
<feature type="signal peptide" evidence="3">
    <location>
        <begin position="1"/>
        <end position="27"/>
    </location>
</feature>
<dbReference type="Gene3D" id="2.120.10.70">
    <property type="entry name" value="Fucose-specific lectin"/>
    <property type="match status" value="1"/>
</dbReference>
<evidence type="ECO:0000256" key="2">
    <source>
        <dbReference type="SAM" id="Phobius"/>
    </source>
</evidence>
<keyword evidence="5" id="KW-1185">Reference proteome</keyword>